<protein>
    <recommendedName>
        <fullName evidence="4">NodB homology domain-containing protein</fullName>
    </recommendedName>
</protein>
<evidence type="ECO:0000256" key="2">
    <source>
        <dbReference type="ARBA" id="ARBA00022729"/>
    </source>
</evidence>
<dbReference type="Proteomes" id="UP000177958">
    <property type="component" value="Unassembled WGS sequence"/>
</dbReference>
<gene>
    <name evidence="5" type="ORF">A2853_02270</name>
</gene>
<proteinExistence type="predicted"/>
<dbReference type="GO" id="GO:0005576">
    <property type="term" value="C:extracellular region"/>
    <property type="evidence" value="ECO:0007669"/>
    <property type="project" value="UniProtKB-SubCell"/>
</dbReference>
<evidence type="ECO:0000256" key="1">
    <source>
        <dbReference type="ARBA" id="ARBA00004613"/>
    </source>
</evidence>
<feature type="domain" description="NodB homology" evidence="4">
    <location>
        <begin position="145"/>
        <end position="284"/>
    </location>
</feature>
<dbReference type="InterPro" id="IPR002509">
    <property type="entry name" value="NODB_dom"/>
</dbReference>
<dbReference type="InterPro" id="IPR051398">
    <property type="entry name" value="Polysacch_Deacetylase"/>
</dbReference>
<keyword evidence="3" id="KW-1133">Transmembrane helix</keyword>
<dbReference type="GO" id="GO:0016810">
    <property type="term" value="F:hydrolase activity, acting on carbon-nitrogen (but not peptide) bonds"/>
    <property type="evidence" value="ECO:0007669"/>
    <property type="project" value="InterPro"/>
</dbReference>
<reference evidence="5 6" key="1">
    <citation type="journal article" date="2016" name="Nat. Commun.">
        <title>Thousands of microbial genomes shed light on interconnected biogeochemical processes in an aquifer system.</title>
        <authorList>
            <person name="Anantharaman K."/>
            <person name="Brown C.T."/>
            <person name="Hug L.A."/>
            <person name="Sharon I."/>
            <person name="Castelle C.J."/>
            <person name="Probst A.J."/>
            <person name="Thomas B.C."/>
            <person name="Singh A."/>
            <person name="Wilkins M.J."/>
            <person name="Karaoz U."/>
            <person name="Brodie E.L."/>
            <person name="Williams K.H."/>
            <person name="Hubbard S.S."/>
            <person name="Banfield J.F."/>
        </authorList>
    </citation>
    <scope>NUCLEOTIDE SEQUENCE [LARGE SCALE GENOMIC DNA]</scope>
</reference>
<evidence type="ECO:0000256" key="3">
    <source>
        <dbReference type="SAM" id="Phobius"/>
    </source>
</evidence>
<dbReference type="InterPro" id="IPR011330">
    <property type="entry name" value="Glyco_hydro/deAcase_b/a-brl"/>
</dbReference>
<accession>A0A1F6D7I0</accession>
<dbReference type="EMBL" id="MFKX01000029">
    <property type="protein sequence ID" value="OGG57321.1"/>
    <property type="molecule type" value="Genomic_DNA"/>
</dbReference>
<dbReference type="SUPFAM" id="SSF88713">
    <property type="entry name" value="Glycoside hydrolase/deacetylase"/>
    <property type="match status" value="1"/>
</dbReference>
<comment type="caution">
    <text evidence="5">The sequence shown here is derived from an EMBL/GenBank/DDBJ whole genome shotgun (WGS) entry which is preliminary data.</text>
</comment>
<dbReference type="Gene3D" id="2.60.120.560">
    <property type="entry name" value="Exo-inulinase, domain 1"/>
    <property type="match status" value="1"/>
</dbReference>
<dbReference type="PANTHER" id="PTHR34216">
    <property type="match status" value="1"/>
</dbReference>
<feature type="transmembrane region" description="Helical" evidence="3">
    <location>
        <begin position="12"/>
        <end position="30"/>
    </location>
</feature>
<keyword evidence="2" id="KW-0732">Signal</keyword>
<dbReference type="PANTHER" id="PTHR34216:SF3">
    <property type="entry name" value="POLY-BETA-1,6-N-ACETYL-D-GLUCOSAMINE N-DEACETYLASE"/>
    <property type="match status" value="1"/>
</dbReference>
<dbReference type="AlphaFoldDB" id="A0A1F6D7I0"/>
<organism evidence="5 6">
    <name type="scientific">Candidatus Kaiserbacteria bacterium RIFCSPHIGHO2_01_FULL_55_17</name>
    <dbReference type="NCBI Taxonomy" id="1798484"/>
    <lineage>
        <taxon>Bacteria</taxon>
        <taxon>Candidatus Kaiseribacteriota</taxon>
    </lineage>
</organism>
<evidence type="ECO:0000259" key="4">
    <source>
        <dbReference type="Pfam" id="PF01522"/>
    </source>
</evidence>
<evidence type="ECO:0000313" key="6">
    <source>
        <dbReference type="Proteomes" id="UP000177958"/>
    </source>
</evidence>
<comment type="subcellular location">
    <subcellularLocation>
        <location evidence="1">Secreted</location>
    </subcellularLocation>
</comment>
<dbReference type="Gene3D" id="3.20.20.370">
    <property type="entry name" value="Glycoside hydrolase/deacetylase"/>
    <property type="match status" value="1"/>
</dbReference>
<keyword evidence="3" id="KW-0812">Transmembrane</keyword>
<name>A0A1F6D7I0_9BACT</name>
<dbReference type="GO" id="GO:0005975">
    <property type="term" value="P:carbohydrate metabolic process"/>
    <property type="evidence" value="ECO:0007669"/>
    <property type="project" value="InterPro"/>
</dbReference>
<sequence length="527" mass="59445">MYLDLSIRKIGILTFIFFVLLWGVFLTFDVKDRRYGSTPPFASVGLAFQEVSLRAWYALESGMWRTSQTASAAFAFLAGWPTESHSSRNARAIPTLTYHRIVGSQNDLNNVTVANFKDQMLTLKRSGWESITLKEYREFIAGERDLPEKSFLITFDDGAKESFYPVDPLFEVLGYEGVLYVIASAMYTLESTYYLSPVEIQRLLDTGRWEIGSHSYDGHQPYPTDREGNGGIFFADKLWREKEARLETDEEFTVRVREDLVHARSTLETAYDRSVDTFAFPLGNETGIEGASNFSEGAAITEDQAERVYSLGFLQTTPHRYSFNYPAESSFIAYRIHVDHDWDGKRLLQEMENGIPKDLPFEDDFSTDRGWLPAWGELDLGKNNLSLTADGDASSASVFLDGSKLWQSYSFNAAMNWQSGSVFLLADVVNSKTYHSCAFSDGIVRLQSTVDGETKILGEKRDSSISHGNDIRIGIRVRGSVIECLWDYRSILEAYERPRTGGIGIQVWNPELGTAALTVSDILVQPF</sequence>
<evidence type="ECO:0000313" key="5">
    <source>
        <dbReference type="EMBL" id="OGG57321.1"/>
    </source>
</evidence>
<keyword evidence="3" id="KW-0472">Membrane</keyword>
<dbReference type="Pfam" id="PF01522">
    <property type="entry name" value="Polysacc_deac_1"/>
    <property type="match status" value="1"/>
</dbReference>